<keyword evidence="6" id="KW-1133">Transmembrane helix</keyword>
<feature type="region of interest" description="Disordered" evidence="5">
    <location>
        <begin position="131"/>
        <end position="162"/>
    </location>
</feature>
<sequence>MRAAPEDVLARLGAYSWDTPSSFLPTAHSFSSHLCSFVPYFLPLYFTRAPTNLLPRSTSNGVVVTNTIRVTSTVPAGTTITPSTHVTTAAANHTGAIAGGVVGGVALLLLLAVLVWALMRRARERRKRAEFDGNFDPGRTTAGAGPTLPQLDGGADGYAEDDGVGGRLAASAVGGGVLTPFMGGAGHQQHQQQYTPANAYYGAGGGYEGEQAPLSPSTMSTSLYPASSSAHAGPHAGTASVSGGSSSGGYYPNPMSAKEREARGSGAFAVANPGPGGPQMGQMHMPMPASQAGFGALPNPHSPESQGSIGSGSGVLVHTDGGRVPEPPQEIPPTYDSIPRHTGDETLPFTTVYDYYGTLHSNLRAPCLDGGGFLHLSRLENHVVKFLHSTDIDDNATCGKDRCSMARLRALSRVQTYVAEMKDPVPLDMCSLAGIWDGAYDLARQEVWDKLPGLCLCGLPPWPELEKMKADALETYSSFKLVVSELAWTGVIELRRNPGQNQNFRSCFSQNAARLLLHGYPGMQRNLVVLAIIGIHRAHKYFRSSKGSLTRSQVWGLFNDWKAANIDPGYRKRGGLGEFFGGSTLLLPYRSKNIPGRSWHRKLKQDAPSTMNEKWKLNDTVPCDGKRRDDATVLRATLIVRKEMQMLADYTYD</sequence>
<dbReference type="Proteomes" id="UP001218218">
    <property type="component" value="Unassembled WGS sequence"/>
</dbReference>
<reference evidence="7" key="1">
    <citation type="submission" date="2023-03" db="EMBL/GenBank/DDBJ databases">
        <title>Massive genome expansion in bonnet fungi (Mycena s.s.) driven by repeated elements and novel gene families across ecological guilds.</title>
        <authorList>
            <consortium name="Lawrence Berkeley National Laboratory"/>
            <person name="Harder C.B."/>
            <person name="Miyauchi S."/>
            <person name="Viragh M."/>
            <person name="Kuo A."/>
            <person name="Thoen E."/>
            <person name="Andreopoulos B."/>
            <person name="Lu D."/>
            <person name="Skrede I."/>
            <person name="Drula E."/>
            <person name="Henrissat B."/>
            <person name="Morin E."/>
            <person name="Kohler A."/>
            <person name="Barry K."/>
            <person name="LaButti K."/>
            <person name="Morin E."/>
            <person name="Salamov A."/>
            <person name="Lipzen A."/>
            <person name="Mereny Z."/>
            <person name="Hegedus B."/>
            <person name="Baldrian P."/>
            <person name="Stursova M."/>
            <person name="Weitz H."/>
            <person name="Taylor A."/>
            <person name="Grigoriev I.V."/>
            <person name="Nagy L.G."/>
            <person name="Martin F."/>
            <person name="Kauserud H."/>
        </authorList>
    </citation>
    <scope>NUCLEOTIDE SEQUENCE</scope>
    <source>
        <strain evidence="7">CBHHK002</strain>
    </source>
</reference>
<accession>A0AAD7E7Z6</accession>
<name>A0AAD7E7Z6_9AGAR</name>
<keyword evidence="8" id="KW-1185">Reference proteome</keyword>
<dbReference type="GO" id="GO:0004714">
    <property type="term" value="F:transmembrane receptor protein tyrosine kinase activity"/>
    <property type="evidence" value="ECO:0007669"/>
    <property type="project" value="UniProtKB-EC"/>
</dbReference>
<feature type="region of interest" description="Disordered" evidence="5">
    <location>
        <begin position="211"/>
        <end position="257"/>
    </location>
</feature>
<evidence type="ECO:0000256" key="3">
    <source>
        <dbReference type="ARBA" id="ARBA00022777"/>
    </source>
</evidence>
<dbReference type="AlphaFoldDB" id="A0AAD7E7Z6"/>
<keyword evidence="6" id="KW-0472">Membrane</keyword>
<evidence type="ECO:0000256" key="4">
    <source>
        <dbReference type="ARBA" id="ARBA00023137"/>
    </source>
</evidence>
<evidence type="ECO:0000256" key="5">
    <source>
        <dbReference type="SAM" id="MobiDB-lite"/>
    </source>
</evidence>
<keyword evidence="6" id="KW-0812">Transmembrane</keyword>
<keyword evidence="2" id="KW-0808">Transferase</keyword>
<keyword evidence="3" id="KW-0418">Kinase</keyword>
<proteinExistence type="predicted"/>
<feature type="transmembrane region" description="Helical" evidence="6">
    <location>
        <begin position="96"/>
        <end position="118"/>
    </location>
</feature>
<dbReference type="InterPro" id="IPR044912">
    <property type="entry name" value="Egfr_JX_dom"/>
</dbReference>
<comment type="caution">
    <text evidence="7">The sequence shown here is derived from an EMBL/GenBank/DDBJ whole genome shotgun (WGS) entry which is preliminary data.</text>
</comment>
<evidence type="ECO:0000256" key="2">
    <source>
        <dbReference type="ARBA" id="ARBA00022679"/>
    </source>
</evidence>
<dbReference type="EMBL" id="JARIHO010000137">
    <property type="protein sequence ID" value="KAJ7301357.1"/>
    <property type="molecule type" value="Genomic_DNA"/>
</dbReference>
<gene>
    <name evidence="7" type="ORF">DFH08DRAFT_827627</name>
</gene>
<dbReference type="EC" id="2.7.10.1" evidence="1"/>
<dbReference type="Gene3D" id="6.10.250.2930">
    <property type="match status" value="1"/>
</dbReference>
<protein>
    <recommendedName>
        <fullName evidence="1">receptor protein-tyrosine kinase</fullName>
        <ecNumber evidence="1">2.7.10.1</ecNumber>
    </recommendedName>
</protein>
<evidence type="ECO:0000256" key="1">
    <source>
        <dbReference type="ARBA" id="ARBA00011902"/>
    </source>
</evidence>
<evidence type="ECO:0000313" key="7">
    <source>
        <dbReference type="EMBL" id="KAJ7301357.1"/>
    </source>
</evidence>
<keyword evidence="4" id="KW-0829">Tyrosine-protein kinase</keyword>
<evidence type="ECO:0000256" key="6">
    <source>
        <dbReference type="SAM" id="Phobius"/>
    </source>
</evidence>
<evidence type="ECO:0000313" key="8">
    <source>
        <dbReference type="Proteomes" id="UP001218218"/>
    </source>
</evidence>
<organism evidence="7 8">
    <name type="scientific">Mycena albidolilacea</name>
    <dbReference type="NCBI Taxonomy" id="1033008"/>
    <lineage>
        <taxon>Eukaryota</taxon>
        <taxon>Fungi</taxon>
        <taxon>Dikarya</taxon>
        <taxon>Basidiomycota</taxon>
        <taxon>Agaricomycotina</taxon>
        <taxon>Agaricomycetes</taxon>
        <taxon>Agaricomycetidae</taxon>
        <taxon>Agaricales</taxon>
        <taxon>Marasmiineae</taxon>
        <taxon>Mycenaceae</taxon>
        <taxon>Mycena</taxon>
    </lineage>
</organism>
<feature type="compositionally biased region" description="Low complexity" evidence="5">
    <location>
        <begin position="225"/>
        <end position="244"/>
    </location>
</feature>
<feature type="compositionally biased region" description="Polar residues" evidence="5">
    <location>
        <begin position="214"/>
        <end position="224"/>
    </location>
</feature>